<evidence type="ECO:0000313" key="2">
    <source>
        <dbReference type="Proteomes" id="UP000737402"/>
    </source>
</evidence>
<dbReference type="EMBL" id="JAFBED010000010">
    <property type="protein sequence ID" value="MBM7621720.1"/>
    <property type="molecule type" value="Genomic_DNA"/>
</dbReference>
<dbReference type="RefSeq" id="WP_204418494.1">
    <property type="nucleotide sequence ID" value="NZ_JAFBED010000010.1"/>
</dbReference>
<organism evidence="1 2">
    <name type="scientific">Sutcliffiella tianshenii</name>
    <dbReference type="NCBI Taxonomy" id="1463404"/>
    <lineage>
        <taxon>Bacteria</taxon>
        <taxon>Bacillati</taxon>
        <taxon>Bacillota</taxon>
        <taxon>Bacilli</taxon>
        <taxon>Bacillales</taxon>
        <taxon>Bacillaceae</taxon>
        <taxon>Sutcliffiella</taxon>
    </lineage>
</organism>
<evidence type="ECO:0000313" key="1">
    <source>
        <dbReference type="EMBL" id="MBM7621720.1"/>
    </source>
</evidence>
<reference evidence="1 2" key="1">
    <citation type="submission" date="2021-01" db="EMBL/GenBank/DDBJ databases">
        <title>Genomic Encyclopedia of Type Strains, Phase IV (KMG-IV): sequencing the most valuable type-strain genomes for metagenomic binning, comparative biology and taxonomic classification.</title>
        <authorList>
            <person name="Goeker M."/>
        </authorList>
    </citation>
    <scope>NUCLEOTIDE SEQUENCE [LARGE SCALE GENOMIC DNA]</scope>
    <source>
        <strain evidence="1 2">DSM 25879</strain>
    </source>
</reference>
<proteinExistence type="predicted"/>
<accession>A0ABS2P471</accession>
<protein>
    <recommendedName>
        <fullName evidence="3">DUF3592 domain-containing protein</fullName>
    </recommendedName>
</protein>
<sequence>MVTAIVIPILILYFYWVTKKEKAKQRQNWEMLDQVRLEARIYGTITYLHTEKKRYYHELYMMVTTIRMQSGDRTITAVYRQPFKQGWKEFNLHPGSIVTLEGQWEKDTFIAGIIKKS</sequence>
<comment type="caution">
    <text evidence="1">The sequence shown here is derived from an EMBL/GenBank/DDBJ whole genome shotgun (WGS) entry which is preliminary data.</text>
</comment>
<gene>
    <name evidence="1" type="ORF">JOC95_003628</name>
</gene>
<dbReference type="Proteomes" id="UP000737402">
    <property type="component" value="Unassembled WGS sequence"/>
</dbReference>
<name>A0ABS2P471_9BACI</name>
<evidence type="ECO:0008006" key="3">
    <source>
        <dbReference type="Google" id="ProtNLM"/>
    </source>
</evidence>
<keyword evidence="2" id="KW-1185">Reference proteome</keyword>